<dbReference type="Proteomes" id="UP000308600">
    <property type="component" value="Unassembled WGS sequence"/>
</dbReference>
<name>A0ACD3ADF7_9AGAR</name>
<proteinExistence type="predicted"/>
<organism evidence="1 2">
    <name type="scientific">Pluteus cervinus</name>
    <dbReference type="NCBI Taxonomy" id="181527"/>
    <lineage>
        <taxon>Eukaryota</taxon>
        <taxon>Fungi</taxon>
        <taxon>Dikarya</taxon>
        <taxon>Basidiomycota</taxon>
        <taxon>Agaricomycotina</taxon>
        <taxon>Agaricomycetes</taxon>
        <taxon>Agaricomycetidae</taxon>
        <taxon>Agaricales</taxon>
        <taxon>Pluteineae</taxon>
        <taxon>Pluteaceae</taxon>
        <taxon>Pluteus</taxon>
    </lineage>
</organism>
<accession>A0ACD3ADF7</accession>
<evidence type="ECO:0000313" key="1">
    <source>
        <dbReference type="EMBL" id="TFK63586.1"/>
    </source>
</evidence>
<evidence type="ECO:0000313" key="2">
    <source>
        <dbReference type="Proteomes" id="UP000308600"/>
    </source>
</evidence>
<sequence>MACCQHRFPQLRDFLLQLRDLLRDFHLQYRVPTGTSTSSTGSPQGLPPPVQGPILTTRPRLQGISQNAHSPPLGEILTSPSISLILWSSLSPLHTPMSALWHLAASAYQATLGVIRYCFSPLPSQPCPEVSNHYYYNNNGSGCQNIMNGRGDIDISHDNRICQRGGYEGRPSKCRH</sequence>
<keyword evidence="2" id="KW-1185">Reference proteome</keyword>
<gene>
    <name evidence="1" type="ORF">BDN72DRAFT_847457</name>
</gene>
<protein>
    <submittedName>
        <fullName evidence="1">Uncharacterized protein</fullName>
    </submittedName>
</protein>
<reference evidence="1 2" key="1">
    <citation type="journal article" date="2019" name="Nat. Ecol. Evol.">
        <title>Megaphylogeny resolves global patterns of mushroom evolution.</title>
        <authorList>
            <person name="Varga T."/>
            <person name="Krizsan K."/>
            <person name="Foldi C."/>
            <person name="Dima B."/>
            <person name="Sanchez-Garcia M."/>
            <person name="Sanchez-Ramirez S."/>
            <person name="Szollosi G.J."/>
            <person name="Szarkandi J.G."/>
            <person name="Papp V."/>
            <person name="Albert L."/>
            <person name="Andreopoulos W."/>
            <person name="Angelini C."/>
            <person name="Antonin V."/>
            <person name="Barry K.W."/>
            <person name="Bougher N.L."/>
            <person name="Buchanan P."/>
            <person name="Buyck B."/>
            <person name="Bense V."/>
            <person name="Catcheside P."/>
            <person name="Chovatia M."/>
            <person name="Cooper J."/>
            <person name="Damon W."/>
            <person name="Desjardin D."/>
            <person name="Finy P."/>
            <person name="Geml J."/>
            <person name="Haridas S."/>
            <person name="Hughes K."/>
            <person name="Justo A."/>
            <person name="Karasinski D."/>
            <person name="Kautmanova I."/>
            <person name="Kiss B."/>
            <person name="Kocsube S."/>
            <person name="Kotiranta H."/>
            <person name="LaButti K.M."/>
            <person name="Lechner B.E."/>
            <person name="Liimatainen K."/>
            <person name="Lipzen A."/>
            <person name="Lukacs Z."/>
            <person name="Mihaltcheva S."/>
            <person name="Morgado L.N."/>
            <person name="Niskanen T."/>
            <person name="Noordeloos M.E."/>
            <person name="Ohm R.A."/>
            <person name="Ortiz-Santana B."/>
            <person name="Ovrebo C."/>
            <person name="Racz N."/>
            <person name="Riley R."/>
            <person name="Savchenko A."/>
            <person name="Shiryaev A."/>
            <person name="Soop K."/>
            <person name="Spirin V."/>
            <person name="Szebenyi C."/>
            <person name="Tomsovsky M."/>
            <person name="Tulloss R.E."/>
            <person name="Uehling J."/>
            <person name="Grigoriev I.V."/>
            <person name="Vagvolgyi C."/>
            <person name="Papp T."/>
            <person name="Martin F.M."/>
            <person name="Miettinen O."/>
            <person name="Hibbett D.S."/>
            <person name="Nagy L.G."/>
        </authorList>
    </citation>
    <scope>NUCLEOTIDE SEQUENCE [LARGE SCALE GENOMIC DNA]</scope>
    <source>
        <strain evidence="1 2">NL-1719</strain>
    </source>
</reference>
<dbReference type="EMBL" id="ML208515">
    <property type="protein sequence ID" value="TFK63586.1"/>
    <property type="molecule type" value="Genomic_DNA"/>
</dbReference>